<accession>A0A9J5Z179</accession>
<reference evidence="2 3" key="1">
    <citation type="submission" date="2020-09" db="EMBL/GenBank/DDBJ databases">
        <title>De no assembly of potato wild relative species, Solanum commersonii.</title>
        <authorList>
            <person name="Cho K."/>
        </authorList>
    </citation>
    <scope>NUCLEOTIDE SEQUENCE [LARGE SCALE GENOMIC DNA]</scope>
    <source>
        <strain evidence="2">LZ3.2</strain>
        <tissue evidence="2">Leaf</tissue>
    </source>
</reference>
<evidence type="ECO:0000256" key="1">
    <source>
        <dbReference type="SAM" id="MobiDB-lite"/>
    </source>
</evidence>
<evidence type="ECO:0000313" key="2">
    <source>
        <dbReference type="EMBL" id="KAG5605925.1"/>
    </source>
</evidence>
<feature type="region of interest" description="Disordered" evidence="1">
    <location>
        <begin position="37"/>
        <end position="61"/>
    </location>
</feature>
<feature type="compositionally biased region" description="Basic residues" evidence="1">
    <location>
        <begin position="37"/>
        <end position="53"/>
    </location>
</feature>
<keyword evidence="3" id="KW-1185">Reference proteome</keyword>
<dbReference type="AlphaFoldDB" id="A0A9J5Z179"/>
<evidence type="ECO:0000313" key="3">
    <source>
        <dbReference type="Proteomes" id="UP000824120"/>
    </source>
</evidence>
<sequence>MESFFVLGHLNTLVELELAFEASIVSLRIFGNETKHGRYRTKRNKVAERRKKRRPEDCLIH</sequence>
<protein>
    <submittedName>
        <fullName evidence="2">Uncharacterized protein</fullName>
    </submittedName>
</protein>
<organism evidence="2 3">
    <name type="scientific">Solanum commersonii</name>
    <name type="common">Commerson's wild potato</name>
    <name type="synonym">Commerson's nightshade</name>
    <dbReference type="NCBI Taxonomy" id="4109"/>
    <lineage>
        <taxon>Eukaryota</taxon>
        <taxon>Viridiplantae</taxon>
        <taxon>Streptophyta</taxon>
        <taxon>Embryophyta</taxon>
        <taxon>Tracheophyta</taxon>
        <taxon>Spermatophyta</taxon>
        <taxon>Magnoliopsida</taxon>
        <taxon>eudicotyledons</taxon>
        <taxon>Gunneridae</taxon>
        <taxon>Pentapetalae</taxon>
        <taxon>asterids</taxon>
        <taxon>lamiids</taxon>
        <taxon>Solanales</taxon>
        <taxon>Solanaceae</taxon>
        <taxon>Solanoideae</taxon>
        <taxon>Solaneae</taxon>
        <taxon>Solanum</taxon>
    </lineage>
</organism>
<dbReference type="EMBL" id="JACXVP010000005">
    <property type="protein sequence ID" value="KAG5605925.1"/>
    <property type="molecule type" value="Genomic_DNA"/>
</dbReference>
<name>A0A9J5Z179_SOLCO</name>
<proteinExistence type="predicted"/>
<gene>
    <name evidence="2" type="ORF">H5410_027417</name>
</gene>
<dbReference type="Proteomes" id="UP000824120">
    <property type="component" value="Chromosome 5"/>
</dbReference>
<comment type="caution">
    <text evidence="2">The sequence shown here is derived from an EMBL/GenBank/DDBJ whole genome shotgun (WGS) entry which is preliminary data.</text>
</comment>